<dbReference type="Pfam" id="PF00903">
    <property type="entry name" value="Glyoxalase"/>
    <property type="match status" value="1"/>
</dbReference>
<feature type="non-terminal residue" evidence="2">
    <location>
        <position position="1"/>
    </location>
</feature>
<dbReference type="PANTHER" id="PTHR43279:SF1">
    <property type="entry name" value="CATECHOL-2,3-DIOXYGENASE"/>
    <property type="match status" value="1"/>
</dbReference>
<accession>D5RTS7</accession>
<organism evidence="2 3">
    <name type="scientific">Pseudoroseomonas cervicalis ATCC 49957</name>
    <dbReference type="NCBI Taxonomy" id="525371"/>
    <lineage>
        <taxon>Bacteria</taxon>
        <taxon>Pseudomonadati</taxon>
        <taxon>Pseudomonadota</taxon>
        <taxon>Alphaproteobacteria</taxon>
        <taxon>Acetobacterales</taxon>
        <taxon>Roseomonadaceae</taxon>
        <taxon>Roseomonas</taxon>
    </lineage>
</organism>
<dbReference type="Gene3D" id="3.10.180.10">
    <property type="entry name" value="2,3-Dihydroxybiphenyl 1,2-Dioxygenase, domain 1"/>
    <property type="match status" value="2"/>
</dbReference>
<sequence>PQARAERGDEPGLFHTAFLLPSRAALAGWLRHAAALGVALEGASDHGVSDALYLSDPEGNGIEVYADRPRAGWPRPGAGERIGMGTSRLDLPALLAEAPRAAPPPGVRIGHVHLRGGDIPATAAFYEGLGLEETHARPRARFLASGGYHHHLAVNGWHSAGQRPEGLLGLDHVALA</sequence>
<dbReference type="PANTHER" id="PTHR43279">
    <property type="entry name" value="CATECHOL-2,3-DIOXYGENASE"/>
    <property type="match status" value="1"/>
</dbReference>
<protein>
    <recommendedName>
        <fullName evidence="1">VOC domain-containing protein</fullName>
    </recommendedName>
</protein>
<dbReference type="InterPro" id="IPR029068">
    <property type="entry name" value="Glyas_Bleomycin-R_OHBP_Dase"/>
</dbReference>
<name>D5RTS7_9PROT</name>
<evidence type="ECO:0000313" key="3">
    <source>
        <dbReference type="Proteomes" id="UP000005324"/>
    </source>
</evidence>
<dbReference type="Proteomes" id="UP000005324">
    <property type="component" value="Unassembled WGS sequence"/>
</dbReference>
<keyword evidence="3" id="KW-1185">Reference proteome</keyword>
<evidence type="ECO:0000313" key="2">
    <source>
        <dbReference type="EMBL" id="EFH09292.1"/>
    </source>
</evidence>
<feature type="domain" description="VOC" evidence="1">
    <location>
        <begin position="1"/>
        <end position="67"/>
    </location>
</feature>
<dbReference type="EMBL" id="ADVL01000836">
    <property type="protein sequence ID" value="EFH09292.1"/>
    <property type="molecule type" value="Genomic_DNA"/>
</dbReference>
<feature type="non-terminal residue" evidence="2">
    <location>
        <position position="176"/>
    </location>
</feature>
<dbReference type="InterPro" id="IPR004360">
    <property type="entry name" value="Glyas_Fos-R_dOase_dom"/>
</dbReference>
<dbReference type="InterPro" id="IPR037523">
    <property type="entry name" value="VOC_core"/>
</dbReference>
<dbReference type="AlphaFoldDB" id="D5RTS7"/>
<dbReference type="RefSeq" id="WP_007006662.1">
    <property type="nucleotide sequence ID" value="NZ_GG771256.1"/>
</dbReference>
<dbReference type="HOGENOM" id="CLU_1521070_0_0_5"/>
<gene>
    <name evidence="2" type="ORF">HMPREF0731_4489</name>
</gene>
<reference evidence="2 3" key="1">
    <citation type="submission" date="2010-04" db="EMBL/GenBank/DDBJ databases">
        <authorList>
            <person name="Qin X."/>
            <person name="Bachman B."/>
            <person name="Battles P."/>
            <person name="Bell A."/>
            <person name="Bess C."/>
            <person name="Bickham C."/>
            <person name="Chaboub L."/>
            <person name="Chen D."/>
            <person name="Coyle M."/>
            <person name="Deiros D.R."/>
            <person name="Dinh H."/>
            <person name="Forbes L."/>
            <person name="Fowler G."/>
            <person name="Francisco L."/>
            <person name="Fu Q."/>
            <person name="Gubbala S."/>
            <person name="Hale W."/>
            <person name="Han Y."/>
            <person name="Hemphill L."/>
            <person name="Highlander S.K."/>
            <person name="Hirani K."/>
            <person name="Hogues M."/>
            <person name="Jackson L."/>
            <person name="Jakkamsetti A."/>
            <person name="Javaid M."/>
            <person name="Jiang H."/>
            <person name="Korchina V."/>
            <person name="Kovar C."/>
            <person name="Lara F."/>
            <person name="Lee S."/>
            <person name="Mata R."/>
            <person name="Mathew T."/>
            <person name="Moen C."/>
            <person name="Morales K."/>
            <person name="Munidasa M."/>
            <person name="Nazareth L."/>
            <person name="Ngo R."/>
            <person name="Nguyen L."/>
            <person name="Okwuonu G."/>
            <person name="Ongeri F."/>
            <person name="Patil S."/>
            <person name="Petrosino J."/>
            <person name="Pham C."/>
            <person name="Pham P."/>
            <person name="Pu L.-L."/>
            <person name="Puazo M."/>
            <person name="Raj R."/>
            <person name="Reid J."/>
            <person name="Rouhana J."/>
            <person name="Saada N."/>
            <person name="Shang Y."/>
            <person name="Simmons D."/>
            <person name="Thornton R."/>
            <person name="Warren J."/>
            <person name="Weissenberger G."/>
            <person name="Zhang J."/>
            <person name="Zhang L."/>
            <person name="Zhou C."/>
            <person name="Zhu D."/>
            <person name="Muzny D."/>
            <person name="Worley K."/>
            <person name="Gibbs R."/>
        </authorList>
    </citation>
    <scope>NUCLEOTIDE SEQUENCE [LARGE SCALE GENOMIC DNA]</scope>
    <source>
        <strain evidence="2 3">ATCC 49957</strain>
    </source>
</reference>
<comment type="caution">
    <text evidence="2">The sequence shown here is derived from an EMBL/GenBank/DDBJ whole genome shotgun (WGS) entry which is preliminary data.</text>
</comment>
<proteinExistence type="predicted"/>
<evidence type="ECO:0000259" key="1">
    <source>
        <dbReference type="PROSITE" id="PS51819"/>
    </source>
</evidence>
<dbReference type="SUPFAM" id="SSF54593">
    <property type="entry name" value="Glyoxalase/Bleomycin resistance protein/Dihydroxybiphenyl dioxygenase"/>
    <property type="match status" value="2"/>
</dbReference>
<dbReference type="PROSITE" id="PS51819">
    <property type="entry name" value="VOC"/>
    <property type="match status" value="1"/>
</dbReference>